<name>A0A4Y7TN37_COPMI</name>
<evidence type="ECO:0000313" key="2">
    <source>
        <dbReference type="Proteomes" id="UP000298030"/>
    </source>
</evidence>
<dbReference type="Proteomes" id="UP000298030">
    <property type="component" value="Unassembled WGS sequence"/>
</dbReference>
<evidence type="ECO:0000313" key="1">
    <source>
        <dbReference type="EMBL" id="TEB34972.1"/>
    </source>
</evidence>
<reference evidence="1 2" key="1">
    <citation type="journal article" date="2019" name="Nat. Ecol. Evol.">
        <title>Megaphylogeny resolves global patterns of mushroom evolution.</title>
        <authorList>
            <person name="Varga T."/>
            <person name="Krizsan K."/>
            <person name="Foldi C."/>
            <person name="Dima B."/>
            <person name="Sanchez-Garcia M."/>
            <person name="Sanchez-Ramirez S."/>
            <person name="Szollosi G.J."/>
            <person name="Szarkandi J.G."/>
            <person name="Papp V."/>
            <person name="Albert L."/>
            <person name="Andreopoulos W."/>
            <person name="Angelini C."/>
            <person name="Antonin V."/>
            <person name="Barry K.W."/>
            <person name="Bougher N.L."/>
            <person name="Buchanan P."/>
            <person name="Buyck B."/>
            <person name="Bense V."/>
            <person name="Catcheside P."/>
            <person name="Chovatia M."/>
            <person name="Cooper J."/>
            <person name="Damon W."/>
            <person name="Desjardin D."/>
            <person name="Finy P."/>
            <person name="Geml J."/>
            <person name="Haridas S."/>
            <person name="Hughes K."/>
            <person name="Justo A."/>
            <person name="Karasinski D."/>
            <person name="Kautmanova I."/>
            <person name="Kiss B."/>
            <person name="Kocsube S."/>
            <person name="Kotiranta H."/>
            <person name="LaButti K.M."/>
            <person name="Lechner B.E."/>
            <person name="Liimatainen K."/>
            <person name="Lipzen A."/>
            <person name="Lukacs Z."/>
            <person name="Mihaltcheva S."/>
            <person name="Morgado L.N."/>
            <person name="Niskanen T."/>
            <person name="Noordeloos M.E."/>
            <person name="Ohm R.A."/>
            <person name="Ortiz-Santana B."/>
            <person name="Ovrebo C."/>
            <person name="Racz N."/>
            <person name="Riley R."/>
            <person name="Savchenko A."/>
            <person name="Shiryaev A."/>
            <person name="Soop K."/>
            <person name="Spirin V."/>
            <person name="Szebenyi C."/>
            <person name="Tomsovsky M."/>
            <person name="Tulloss R.E."/>
            <person name="Uehling J."/>
            <person name="Grigoriev I.V."/>
            <person name="Vagvolgyi C."/>
            <person name="Papp T."/>
            <person name="Martin F.M."/>
            <person name="Miettinen O."/>
            <person name="Hibbett D.S."/>
            <person name="Nagy L.G."/>
        </authorList>
    </citation>
    <scope>NUCLEOTIDE SEQUENCE [LARGE SCALE GENOMIC DNA]</scope>
    <source>
        <strain evidence="1 2">FP101781</strain>
    </source>
</reference>
<sequence>MSSQPLKPLSSSCDHGLLIAQQNQHLQEISSTLQALTLQFDPVVDRNQVLQARIDSMDAARERYMVDNVRQEAITRVLIQELQDTRGRETALHLKIRDLEDKARGAKQIIDELVGKHSVFIATVKQNWGKGAIMTFYPPSTSLDV</sequence>
<protein>
    <submittedName>
        <fullName evidence="1">Uncharacterized protein</fullName>
    </submittedName>
</protein>
<dbReference type="AlphaFoldDB" id="A0A4Y7TN37"/>
<accession>A0A4Y7TN37</accession>
<dbReference type="EMBL" id="QPFP01000008">
    <property type="protein sequence ID" value="TEB34972.1"/>
    <property type="molecule type" value="Genomic_DNA"/>
</dbReference>
<gene>
    <name evidence="1" type="ORF">FA13DRAFT_1707158</name>
</gene>
<proteinExistence type="predicted"/>
<comment type="caution">
    <text evidence="1">The sequence shown here is derived from an EMBL/GenBank/DDBJ whole genome shotgun (WGS) entry which is preliminary data.</text>
</comment>
<organism evidence="1 2">
    <name type="scientific">Coprinellus micaceus</name>
    <name type="common">Glistening ink-cap mushroom</name>
    <name type="synonym">Coprinus micaceus</name>
    <dbReference type="NCBI Taxonomy" id="71717"/>
    <lineage>
        <taxon>Eukaryota</taxon>
        <taxon>Fungi</taxon>
        <taxon>Dikarya</taxon>
        <taxon>Basidiomycota</taxon>
        <taxon>Agaricomycotina</taxon>
        <taxon>Agaricomycetes</taxon>
        <taxon>Agaricomycetidae</taxon>
        <taxon>Agaricales</taxon>
        <taxon>Agaricineae</taxon>
        <taxon>Psathyrellaceae</taxon>
        <taxon>Coprinellus</taxon>
    </lineage>
</organism>
<keyword evidence="2" id="KW-1185">Reference proteome</keyword>